<dbReference type="Ensembl" id="ENSMODT00000056075.1">
    <property type="protein sequence ID" value="ENSMODP00000056666.1"/>
    <property type="gene ID" value="ENSMODG00000037510.1"/>
</dbReference>
<protein>
    <submittedName>
        <fullName evidence="1">Uncharacterized protein</fullName>
    </submittedName>
</protein>
<reference evidence="1" key="2">
    <citation type="submission" date="2025-08" db="UniProtKB">
        <authorList>
            <consortium name="Ensembl"/>
        </authorList>
    </citation>
    <scope>IDENTIFICATION</scope>
</reference>
<evidence type="ECO:0000313" key="2">
    <source>
        <dbReference type="Proteomes" id="UP000002280"/>
    </source>
</evidence>
<dbReference type="Gene3D" id="2.60.40.840">
    <property type="match status" value="1"/>
</dbReference>
<dbReference type="GeneTree" id="ENSGT00960000190186"/>
<accession>A0A5F8HBZ0</accession>
<organism evidence="1 2">
    <name type="scientific">Monodelphis domestica</name>
    <name type="common">Gray short-tailed opossum</name>
    <dbReference type="NCBI Taxonomy" id="13616"/>
    <lineage>
        <taxon>Eukaryota</taxon>
        <taxon>Metazoa</taxon>
        <taxon>Chordata</taxon>
        <taxon>Craniata</taxon>
        <taxon>Vertebrata</taxon>
        <taxon>Euteleostomi</taxon>
        <taxon>Mammalia</taxon>
        <taxon>Metatheria</taxon>
        <taxon>Didelphimorphia</taxon>
        <taxon>Didelphidae</taxon>
        <taxon>Monodelphis</taxon>
    </lineage>
</organism>
<dbReference type="InParanoid" id="A0A5F8HBZ0"/>
<keyword evidence="2" id="KW-1185">Reference proteome</keyword>
<dbReference type="STRING" id="13616.ENSMODP00000056666"/>
<evidence type="ECO:0000313" key="1">
    <source>
        <dbReference type="Ensembl" id="ENSMODP00000056666.1"/>
    </source>
</evidence>
<dbReference type="InterPro" id="IPR014756">
    <property type="entry name" value="Ig_E-set"/>
</dbReference>
<dbReference type="InterPro" id="IPR014753">
    <property type="entry name" value="Arrestin_N"/>
</dbReference>
<sequence>LQEKPLSTSRGNTGRTRVFKKESPNGKLTVYLGKRNFVDHINIVDPVDDPSKLSLLHHTSTRAGGHREGLWCGL</sequence>
<reference evidence="1" key="3">
    <citation type="submission" date="2025-09" db="UniProtKB">
        <authorList>
            <consortium name="Ensembl"/>
        </authorList>
    </citation>
    <scope>IDENTIFICATION</scope>
</reference>
<proteinExistence type="predicted"/>
<dbReference type="GO" id="GO:0007165">
    <property type="term" value="P:signal transduction"/>
    <property type="evidence" value="ECO:0007669"/>
    <property type="project" value="InterPro"/>
</dbReference>
<dbReference type="Proteomes" id="UP000002280">
    <property type="component" value="Chromosome 4"/>
</dbReference>
<reference evidence="1 2" key="1">
    <citation type="journal article" date="2007" name="Nature">
        <title>Genome of the marsupial Monodelphis domestica reveals innovation in non-coding sequences.</title>
        <authorList>
            <person name="Mikkelsen T.S."/>
            <person name="Wakefield M.J."/>
            <person name="Aken B."/>
            <person name="Amemiya C.T."/>
            <person name="Chang J.L."/>
            <person name="Duke S."/>
            <person name="Garber M."/>
            <person name="Gentles A.J."/>
            <person name="Goodstadt L."/>
            <person name="Heger A."/>
            <person name="Jurka J."/>
            <person name="Kamal M."/>
            <person name="Mauceli E."/>
            <person name="Searle S.M."/>
            <person name="Sharpe T."/>
            <person name="Baker M.L."/>
            <person name="Batzer M.A."/>
            <person name="Benos P.V."/>
            <person name="Belov K."/>
            <person name="Clamp M."/>
            <person name="Cook A."/>
            <person name="Cuff J."/>
            <person name="Das R."/>
            <person name="Davidow L."/>
            <person name="Deakin J.E."/>
            <person name="Fazzari M.J."/>
            <person name="Glass J.L."/>
            <person name="Grabherr M."/>
            <person name="Greally J.M."/>
            <person name="Gu W."/>
            <person name="Hore T.A."/>
            <person name="Huttley G.A."/>
            <person name="Kleber M."/>
            <person name="Jirtle R.L."/>
            <person name="Koina E."/>
            <person name="Lee J.T."/>
            <person name="Mahony S."/>
            <person name="Marra M.A."/>
            <person name="Miller R.D."/>
            <person name="Nicholls R.D."/>
            <person name="Oda M."/>
            <person name="Papenfuss A.T."/>
            <person name="Parra Z.E."/>
            <person name="Pollock D.D."/>
            <person name="Ray D.A."/>
            <person name="Schein J.E."/>
            <person name="Speed T.P."/>
            <person name="Thompson K."/>
            <person name="VandeBerg J.L."/>
            <person name="Wade C.M."/>
            <person name="Walker J.A."/>
            <person name="Waters P.D."/>
            <person name="Webber C."/>
            <person name="Weidman J.R."/>
            <person name="Xie X."/>
            <person name="Zody M.C."/>
            <person name="Baldwin J."/>
            <person name="Abdouelleil A."/>
            <person name="Abdulkadir J."/>
            <person name="Abebe A."/>
            <person name="Abera B."/>
            <person name="Abreu J."/>
            <person name="Acer S.C."/>
            <person name="Aftuck L."/>
            <person name="Alexander A."/>
            <person name="An P."/>
            <person name="Anderson E."/>
            <person name="Anderson S."/>
            <person name="Arachi H."/>
            <person name="Azer M."/>
            <person name="Bachantsang P."/>
            <person name="Barry A."/>
            <person name="Bayul T."/>
            <person name="Berlin A."/>
            <person name="Bessette D."/>
            <person name="Bloom T."/>
            <person name="Bloom T."/>
            <person name="Boguslavskiy L."/>
            <person name="Bonnet C."/>
            <person name="Boukhgalter B."/>
            <person name="Bourzgui I."/>
            <person name="Brown A."/>
            <person name="Cahill P."/>
            <person name="Channer S."/>
            <person name="Cheshatsang Y."/>
            <person name="Chuda L."/>
            <person name="Citroen M."/>
            <person name="Collymore A."/>
            <person name="Cooke P."/>
            <person name="Costello M."/>
            <person name="D'Aco K."/>
            <person name="Daza R."/>
            <person name="De Haan G."/>
            <person name="DeGray S."/>
            <person name="DeMaso C."/>
            <person name="Dhargay N."/>
            <person name="Dooley K."/>
            <person name="Dooley E."/>
            <person name="Doricent M."/>
            <person name="Dorje P."/>
            <person name="Dorjee K."/>
            <person name="Dupes A."/>
            <person name="Elong R."/>
            <person name="Falk J."/>
            <person name="Farina A."/>
            <person name="Faro S."/>
            <person name="Ferguson D."/>
            <person name="Fisher S."/>
            <person name="Foley C.D."/>
            <person name="Franke A."/>
            <person name="Friedrich D."/>
            <person name="Gadbois L."/>
            <person name="Gearin G."/>
            <person name="Gearin C.R."/>
            <person name="Giannoukos G."/>
            <person name="Goode T."/>
            <person name="Graham J."/>
            <person name="Grandbois E."/>
            <person name="Grewal S."/>
            <person name="Gyaltsen K."/>
            <person name="Hafez N."/>
            <person name="Hagos B."/>
            <person name="Hall J."/>
            <person name="Henson C."/>
            <person name="Hollinger A."/>
            <person name="Honan T."/>
            <person name="Huard M.D."/>
            <person name="Hughes L."/>
            <person name="Hurhula B."/>
            <person name="Husby M.E."/>
            <person name="Kamat A."/>
            <person name="Kanga B."/>
            <person name="Kashin S."/>
            <person name="Khazanovich D."/>
            <person name="Kisner P."/>
            <person name="Lance K."/>
            <person name="Lara M."/>
            <person name="Lee W."/>
            <person name="Lennon N."/>
            <person name="Letendre F."/>
            <person name="LeVine R."/>
            <person name="Lipovsky A."/>
            <person name="Liu X."/>
            <person name="Liu J."/>
            <person name="Liu S."/>
            <person name="Lokyitsang T."/>
            <person name="Lokyitsang Y."/>
            <person name="Lubonja R."/>
            <person name="Lui A."/>
            <person name="MacDonald P."/>
            <person name="Magnisalis V."/>
            <person name="Maru K."/>
            <person name="Matthews C."/>
            <person name="McCusker W."/>
            <person name="McDonough S."/>
            <person name="Mehta T."/>
            <person name="Meldrim J."/>
            <person name="Meneus L."/>
            <person name="Mihai O."/>
            <person name="Mihalev A."/>
            <person name="Mihova T."/>
            <person name="Mittelman R."/>
            <person name="Mlenga V."/>
            <person name="Montmayeur A."/>
            <person name="Mulrain L."/>
            <person name="Navidi A."/>
            <person name="Naylor J."/>
            <person name="Negash T."/>
            <person name="Nguyen T."/>
            <person name="Nguyen N."/>
            <person name="Nicol R."/>
            <person name="Norbu C."/>
            <person name="Norbu N."/>
            <person name="Novod N."/>
            <person name="O'Neill B."/>
            <person name="Osman S."/>
            <person name="Markiewicz E."/>
            <person name="Oyono O.L."/>
            <person name="Patti C."/>
            <person name="Phunkhang P."/>
            <person name="Pierre F."/>
            <person name="Priest M."/>
            <person name="Raghuraman S."/>
            <person name="Rege F."/>
            <person name="Reyes R."/>
            <person name="Rise C."/>
            <person name="Rogov P."/>
            <person name="Ross K."/>
            <person name="Ryan E."/>
            <person name="Settipalli S."/>
            <person name="Shea T."/>
            <person name="Sherpa N."/>
            <person name="Shi L."/>
            <person name="Shih D."/>
            <person name="Sparrow T."/>
            <person name="Spaulding J."/>
            <person name="Stalker J."/>
            <person name="Stange-Thomann N."/>
            <person name="Stavropoulos S."/>
            <person name="Stone C."/>
            <person name="Strader C."/>
            <person name="Tesfaye S."/>
            <person name="Thomson T."/>
            <person name="Thoulutsang Y."/>
            <person name="Thoulutsang D."/>
            <person name="Topham K."/>
            <person name="Topping I."/>
            <person name="Tsamla T."/>
            <person name="Vassiliev H."/>
            <person name="Vo A."/>
            <person name="Wangchuk T."/>
            <person name="Wangdi T."/>
            <person name="Weiand M."/>
            <person name="Wilkinson J."/>
            <person name="Wilson A."/>
            <person name="Yadav S."/>
            <person name="Young G."/>
            <person name="Yu Q."/>
            <person name="Zembek L."/>
            <person name="Zhong D."/>
            <person name="Zimmer A."/>
            <person name="Zwirko Z."/>
            <person name="Jaffe D.B."/>
            <person name="Alvarez P."/>
            <person name="Brockman W."/>
            <person name="Butler J."/>
            <person name="Chin C."/>
            <person name="Gnerre S."/>
            <person name="MacCallum I."/>
            <person name="Graves J.A."/>
            <person name="Ponting C.P."/>
            <person name="Breen M."/>
            <person name="Samollow P.B."/>
            <person name="Lander E.S."/>
            <person name="Lindblad-Toh K."/>
        </authorList>
    </citation>
    <scope>NUCLEOTIDE SEQUENCE [LARGE SCALE GENOMIC DNA]</scope>
</reference>
<dbReference type="SUPFAM" id="SSF81296">
    <property type="entry name" value="E set domains"/>
    <property type="match status" value="1"/>
</dbReference>
<dbReference type="AlphaFoldDB" id="A0A5F8HBZ0"/>
<name>A0A5F8HBZ0_MONDO</name>